<protein>
    <recommendedName>
        <fullName evidence="5">Peptidase M3A and M3B, thimet/oligopeptidase F</fullName>
    </recommendedName>
</protein>
<evidence type="ECO:0000256" key="1">
    <source>
        <dbReference type="SAM" id="MobiDB-lite"/>
    </source>
</evidence>
<dbReference type="AlphaFoldDB" id="A3QEQ4"/>
<keyword evidence="2" id="KW-0732">Signal</keyword>
<evidence type="ECO:0008006" key="5">
    <source>
        <dbReference type="Google" id="ProtNLM"/>
    </source>
</evidence>
<evidence type="ECO:0000313" key="3">
    <source>
        <dbReference type="EMBL" id="ABO23952.1"/>
    </source>
</evidence>
<dbReference type="HOGENOM" id="CLU_470811_0_0_6"/>
<sequence length="591" mass="66262" precursor="true">MLKRILAVSLALNFSPVAQAASPITLLSEQCIDYQVSLSQAQESGTPLDASVRLERELIGLFNLKDSVRFYRHYPLNAEDKEALLQCQLHLADEFDRLAHEPWLQTQSQNWSQSDAPGLRQFGQLLTQQIAEQIDQQQKAKIHTAQASVAHGLKQKDLSLSIGQSQCRLTDEETQHADRPEQAFDNSIASYLIHQKDESCKRQVWQAYQVRAKQKNQAAISLIMATKQTIALEHGADDYASWALSHQLLATPAQVKRFLDSQTQLAPAPWTLGSKLAVLSKVEVTPRSGEQLLDNIQAELSPFDLEFETVNTNMLRLWHKGRLLGDVFLDRPPKSQIAGSQRANPPLGKQEQPPTEKAQAVTLKTQAHKEHKAQLSPLRQTVVGQQFGQLTLTLPDQLNDYRGQEQLIAAVAEMVSRLLTGGRYYLNNTLGDGQAIASLWLNQYLSQQLLPELPSNSREAELKAFSKQLKVFRSKLALSSYQTFENRLYRDLSQEFGASFGAPWTGADDALYSFTGVVTQGPLYYLTLWHQRLAEQILSDAQLEATSVFELLLINEQQQPLDEQLTAIFGSAQSVATILERSQHDQPKPVH</sequence>
<proteinExistence type="predicted"/>
<organism evidence="3 4">
    <name type="scientific">Shewanella loihica (strain ATCC BAA-1088 / PV-4)</name>
    <dbReference type="NCBI Taxonomy" id="323850"/>
    <lineage>
        <taxon>Bacteria</taxon>
        <taxon>Pseudomonadati</taxon>
        <taxon>Pseudomonadota</taxon>
        <taxon>Gammaproteobacteria</taxon>
        <taxon>Alteromonadales</taxon>
        <taxon>Shewanellaceae</taxon>
        <taxon>Shewanella</taxon>
    </lineage>
</organism>
<dbReference type="STRING" id="323850.Shew_2086"/>
<gene>
    <name evidence="3" type="ordered locus">Shew_2086</name>
</gene>
<dbReference type="EMBL" id="CP000606">
    <property type="protein sequence ID" value="ABO23952.1"/>
    <property type="molecule type" value="Genomic_DNA"/>
</dbReference>
<feature type="signal peptide" evidence="2">
    <location>
        <begin position="1"/>
        <end position="20"/>
    </location>
</feature>
<dbReference type="RefSeq" id="WP_011865884.1">
    <property type="nucleotide sequence ID" value="NC_009092.1"/>
</dbReference>
<dbReference type="KEGG" id="slo:Shew_2086"/>
<evidence type="ECO:0000256" key="2">
    <source>
        <dbReference type="SAM" id="SignalP"/>
    </source>
</evidence>
<feature type="region of interest" description="Disordered" evidence="1">
    <location>
        <begin position="334"/>
        <end position="356"/>
    </location>
</feature>
<dbReference type="SUPFAM" id="SSF55486">
    <property type="entry name" value="Metalloproteases ('zincins'), catalytic domain"/>
    <property type="match status" value="1"/>
</dbReference>
<dbReference type="eggNOG" id="COG0339">
    <property type="taxonomic scope" value="Bacteria"/>
</dbReference>
<name>A3QEQ4_SHELP</name>
<reference evidence="3 4" key="1">
    <citation type="submission" date="2007-03" db="EMBL/GenBank/DDBJ databases">
        <title>Complete sequence of Shewanella loihica PV-4.</title>
        <authorList>
            <consortium name="US DOE Joint Genome Institute"/>
            <person name="Copeland A."/>
            <person name="Lucas S."/>
            <person name="Lapidus A."/>
            <person name="Barry K."/>
            <person name="Detter J.C."/>
            <person name="Glavina del Rio T."/>
            <person name="Hammon N."/>
            <person name="Israni S."/>
            <person name="Dalin E."/>
            <person name="Tice H."/>
            <person name="Pitluck S."/>
            <person name="Chain P."/>
            <person name="Malfatti S."/>
            <person name="Shin M."/>
            <person name="Vergez L."/>
            <person name="Schmutz J."/>
            <person name="Larimer F."/>
            <person name="Land M."/>
            <person name="Hauser L."/>
            <person name="Kyrpides N."/>
            <person name="Mikhailova N."/>
            <person name="Romine M.F."/>
            <person name="Serres G."/>
            <person name="Fredrickson J."/>
            <person name="Tiedje J."/>
            <person name="Richardson P."/>
        </authorList>
    </citation>
    <scope>NUCLEOTIDE SEQUENCE [LARGE SCALE GENOMIC DNA]</scope>
    <source>
        <strain evidence="4">ATCC BAA-1088 / PV-4</strain>
    </source>
</reference>
<feature type="chain" id="PRO_5002657871" description="Peptidase M3A and M3B, thimet/oligopeptidase F" evidence="2">
    <location>
        <begin position="21"/>
        <end position="591"/>
    </location>
</feature>
<dbReference type="Proteomes" id="UP000001558">
    <property type="component" value="Chromosome"/>
</dbReference>
<accession>A3QEQ4</accession>
<dbReference type="OrthoDB" id="6252753at2"/>
<keyword evidence="4" id="KW-1185">Reference proteome</keyword>
<dbReference type="Gene3D" id="1.10.1370.10">
    <property type="entry name" value="Neurolysin, domain 3"/>
    <property type="match status" value="1"/>
</dbReference>
<dbReference type="InterPro" id="IPR024077">
    <property type="entry name" value="Neurolysin/TOP_dom2"/>
</dbReference>
<evidence type="ECO:0000313" key="4">
    <source>
        <dbReference type="Proteomes" id="UP000001558"/>
    </source>
</evidence>